<organism evidence="1 2">
    <name type="scientific">Pectobacterium carotovorum</name>
    <name type="common">Erwinia carotovora</name>
    <dbReference type="NCBI Taxonomy" id="554"/>
    <lineage>
        <taxon>Bacteria</taxon>
        <taxon>Pseudomonadati</taxon>
        <taxon>Pseudomonadota</taxon>
        <taxon>Gammaproteobacteria</taxon>
        <taxon>Enterobacterales</taxon>
        <taxon>Pectobacteriaceae</taxon>
        <taxon>Pectobacterium</taxon>
    </lineage>
</organism>
<dbReference type="EMBL" id="QZDH01000053">
    <property type="protein sequence ID" value="RJL48603.1"/>
    <property type="molecule type" value="Genomic_DNA"/>
</dbReference>
<accession>A0A419ASA3</accession>
<dbReference type="Proteomes" id="UP000283655">
    <property type="component" value="Unassembled WGS sequence"/>
</dbReference>
<reference evidence="1 2" key="1">
    <citation type="submission" date="2018-09" db="EMBL/GenBank/DDBJ databases">
        <title>Phylogenetic diversity of Pectobacterium and Dickeya strains causing blackleg disease of potato in Morocco.</title>
        <authorList>
            <person name="Oulghazi S."/>
            <person name="Moumni M."/>
            <person name="Faure D."/>
        </authorList>
    </citation>
    <scope>NUCLEOTIDE SEQUENCE [LARGE SCALE GENOMIC DNA]</scope>
    <source>
        <strain evidence="1 2">S1.15.11.2D</strain>
    </source>
</reference>
<evidence type="ECO:0000313" key="2">
    <source>
        <dbReference type="Proteomes" id="UP000283655"/>
    </source>
</evidence>
<evidence type="ECO:0000313" key="1">
    <source>
        <dbReference type="EMBL" id="RJL48603.1"/>
    </source>
</evidence>
<dbReference type="AlphaFoldDB" id="A0A419ASA3"/>
<proteinExistence type="predicted"/>
<protein>
    <submittedName>
        <fullName evidence="1">Type III secretion system protein</fullName>
    </submittedName>
</protein>
<name>A0A419ASA3_PECCA</name>
<comment type="caution">
    <text evidence="1">The sequence shown here is derived from an EMBL/GenBank/DDBJ whole genome shotgun (WGS) entry which is preliminary data.</text>
</comment>
<sequence length="153" mass="18223">MNVWRRGREFVQMLEKKQDVLHGNIAAAENCLAKIKLLIVQHQQECMSIDQQMKKLMPSGLVSRDDIYAGIRRQGALLNKQQFIIQEIKMLEKKQDAEERKLHQYRSAMAVLDKRHYKLSFYLQRIRREYLRRSENDIENDIQEIAGYGRKAF</sequence>
<gene>
    <name evidence="1" type="ORF">D5071_17910</name>
</gene>
<dbReference type="Pfam" id="PF02090">
    <property type="entry name" value="SPAM"/>
    <property type="match status" value="1"/>
</dbReference>
<dbReference type="RefSeq" id="WP_119874597.1">
    <property type="nucleotide sequence ID" value="NZ_QZDH01000053.1"/>
</dbReference>
<dbReference type="InterPro" id="IPR002954">
    <property type="entry name" value="Salm_SPAgM"/>
</dbReference>